<dbReference type="Pfam" id="PF00172">
    <property type="entry name" value="Zn_clus"/>
    <property type="match status" value="1"/>
</dbReference>
<protein>
    <submittedName>
        <fullName evidence="9">Fungal-specific transcription factor domain-containing protein</fullName>
    </submittedName>
</protein>
<keyword evidence="3" id="KW-0805">Transcription regulation</keyword>
<keyword evidence="1" id="KW-0479">Metal-binding</keyword>
<dbReference type="InterPro" id="IPR036864">
    <property type="entry name" value="Zn2-C6_fun-type_DNA-bd_sf"/>
</dbReference>
<dbReference type="Proteomes" id="UP000777438">
    <property type="component" value="Unassembled WGS sequence"/>
</dbReference>
<keyword evidence="4" id="KW-0238">DNA-binding</keyword>
<dbReference type="SMART" id="SM00906">
    <property type="entry name" value="Fungal_trans"/>
    <property type="match status" value="1"/>
</dbReference>
<evidence type="ECO:0000256" key="5">
    <source>
        <dbReference type="ARBA" id="ARBA00023163"/>
    </source>
</evidence>
<dbReference type="OrthoDB" id="5121955at2759"/>
<evidence type="ECO:0000256" key="6">
    <source>
        <dbReference type="ARBA" id="ARBA00023242"/>
    </source>
</evidence>
<dbReference type="CDD" id="cd12148">
    <property type="entry name" value="fungal_TF_MHR"/>
    <property type="match status" value="1"/>
</dbReference>
<dbReference type="Gene3D" id="4.10.240.10">
    <property type="entry name" value="Zn(2)-C6 fungal-type DNA-binding domain"/>
    <property type="match status" value="1"/>
</dbReference>
<dbReference type="InterPro" id="IPR052073">
    <property type="entry name" value="Amide_Lactam_Regulators"/>
</dbReference>
<keyword evidence="10" id="KW-1185">Reference proteome</keyword>
<feature type="domain" description="Zn(2)-C6 fungal-type" evidence="8">
    <location>
        <begin position="17"/>
        <end position="48"/>
    </location>
</feature>
<evidence type="ECO:0000259" key="8">
    <source>
        <dbReference type="PROSITE" id="PS50048"/>
    </source>
</evidence>
<dbReference type="GO" id="GO:0008270">
    <property type="term" value="F:zinc ion binding"/>
    <property type="evidence" value="ECO:0007669"/>
    <property type="project" value="InterPro"/>
</dbReference>
<dbReference type="EMBL" id="JAGPYM010000011">
    <property type="protein sequence ID" value="KAH6889397.1"/>
    <property type="molecule type" value="Genomic_DNA"/>
</dbReference>
<gene>
    <name evidence="9" type="ORF">B0T10DRAFT_441151</name>
</gene>
<dbReference type="AlphaFoldDB" id="A0A9P8W479"/>
<name>A0A9P8W479_9HYPO</name>
<feature type="region of interest" description="Disordered" evidence="7">
    <location>
        <begin position="112"/>
        <end position="131"/>
    </location>
</feature>
<evidence type="ECO:0000256" key="4">
    <source>
        <dbReference type="ARBA" id="ARBA00023125"/>
    </source>
</evidence>
<accession>A0A9P8W479</accession>
<evidence type="ECO:0000256" key="1">
    <source>
        <dbReference type="ARBA" id="ARBA00022723"/>
    </source>
</evidence>
<dbReference type="Pfam" id="PF04082">
    <property type="entry name" value="Fungal_trans"/>
    <property type="match status" value="1"/>
</dbReference>
<feature type="compositionally biased region" description="Polar residues" evidence="7">
    <location>
        <begin position="619"/>
        <end position="664"/>
    </location>
</feature>
<evidence type="ECO:0000256" key="7">
    <source>
        <dbReference type="SAM" id="MobiDB-lite"/>
    </source>
</evidence>
<dbReference type="PANTHER" id="PTHR47171">
    <property type="entry name" value="FARA-RELATED"/>
    <property type="match status" value="1"/>
</dbReference>
<keyword evidence="2" id="KW-0862">Zinc</keyword>
<dbReference type="InterPro" id="IPR007219">
    <property type="entry name" value="XnlR_reg_dom"/>
</dbReference>
<feature type="region of interest" description="Disordered" evidence="7">
    <location>
        <begin position="57"/>
        <end position="98"/>
    </location>
</feature>
<proteinExistence type="predicted"/>
<comment type="caution">
    <text evidence="9">The sequence shown here is derived from an EMBL/GenBank/DDBJ whole genome shotgun (WGS) entry which is preliminary data.</text>
</comment>
<feature type="compositionally biased region" description="Polar residues" evidence="7">
    <location>
        <begin position="120"/>
        <end position="129"/>
    </location>
</feature>
<feature type="region of interest" description="Disordered" evidence="7">
    <location>
        <begin position="619"/>
        <end position="665"/>
    </location>
</feature>
<evidence type="ECO:0000256" key="2">
    <source>
        <dbReference type="ARBA" id="ARBA00022833"/>
    </source>
</evidence>
<evidence type="ECO:0000256" key="3">
    <source>
        <dbReference type="ARBA" id="ARBA00023015"/>
    </source>
</evidence>
<feature type="compositionally biased region" description="Polar residues" evidence="7">
    <location>
        <begin position="80"/>
        <end position="89"/>
    </location>
</feature>
<reference evidence="9 10" key="1">
    <citation type="journal article" date="2021" name="Nat. Commun.">
        <title>Genetic determinants of endophytism in the Arabidopsis root mycobiome.</title>
        <authorList>
            <person name="Mesny F."/>
            <person name="Miyauchi S."/>
            <person name="Thiergart T."/>
            <person name="Pickel B."/>
            <person name="Atanasova L."/>
            <person name="Karlsson M."/>
            <person name="Huettel B."/>
            <person name="Barry K.W."/>
            <person name="Haridas S."/>
            <person name="Chen C."/>
            <person name="Bauer D."/>
            <person name="Andreopoulos W."/>
            <person name="Pangilinan J."/>
            <person name="LaButti K."/>
            <person name="Riley R."/>
            <person name="Lipzen A."/>
            <person name="Clum A."/>
            <person name="Drula E."/>
            <person name="Henrissat B."/>
            <person name="Kohler A."/>
            <person name="Grigoriev I.V."/>
            <person name="Martin F.M."/>
            <person name="Hacquard S."/>
        </authorList>
    </citation>
    <scope>NUCLEOTIDE SEQUENCE [LARGE SCALE GENOMIC DNA]</scope>
    <source>
        <strain evidence="9 10">MPI-CAGE-CH-0241</strain>
    </source>
</reference>
<keyword evidence="6" id="KW-0539">Nucleus</keyword>
<sequence>MAGSNDNGPVIQRARIACKACNARRVKCDAVDGIPCWHCRTRNTACELIESRRGRYVRRRRNGTQNEATSRQRRTSTRTPVASRSNSTPDPAPMEDPQPLIENASVHEASFVSTHESDHTQQSNSQPSIRSYHLGNSPCLSYIIEMVCYAKEGDVEPVKVHYPIPASLAADRSTSQLRTSLGEQASLQDALTMPSAHVSDQLVRSFFDTFHAAYPVLDRRDFSRRYKQGQASPLVLHTIFMVALTCGPEHLVQLAGFEDRTTARKTHYLRAKALYDIDHEPEDTNLAAALHLLSFWWLGPDDQKDSWYWQGCAVTLAQSLGMHRSLARSELSPQLRSLWKRIWWSIYTRDRHAAAALGRPCRIRDEDCDIEPPSEDDLLFDKYDDRLIPAQESYHISYFLEISKLSTILGDIVIAEFSPHRPALERFDTDSLAERLKQWELQLPGILRNSSSDKSMGPPFWASMLDASYQNACILLFRPKIIRSLSSTEAGRDGRARMAADCITRIAEDLLAADTMHYAQLHLVPSLFGALSIHTLVICQKDPIRRQLAENKSRQCILALTELAKFWPVGMWIVKSFLNLMKRLTSQGSATGGSRLSVTSRIGMNNGISLFANHAGPAVQQSAENPTASEPCANQITSTNMNERTTSSESELGNAGTTESQQQPHLPLDYFSGAADQFVHDSFWLGCLDIEFLEKEFDMTLPIPENDDDGETSVT</sequence>
<dbReference type="GO" id="GO:0003677">
    <property type="term" value="F:DNA binding"/>
    <property type="evidence" value="ECO:0007669"/>
    <property type="project" value="UniProtKB-KW"/>
</dbReference>
<dbReference type="SMART" id="SM00066">
    <property type="entry name" value="GAL4"/>
    <property type="match status" value="1"/>
</dbReference>
<dbReference type="GO" id="GO:0000981">
    <property type="term" value="F:DNA-binding transcription factor activity, RNA polymerase II-specific"/>
    <property type="evidence" value="ECO:0007669"/>
    <property type="project" value="InterPro"/>
</dbReference>
<keyword evidence="5" id="KW-0804">Transcription</keyword>
<evidence type="ECO:0000313" key="10">
    <source>
        <dbReference type="Proteomes" id="UP000777438"/>
    </source>
</evidence>
<dbReference type="PANTHER" id="PTHR47171:SF1">
    <property type="entry name" value="ZN(II)2CYS6 TRANSCRIPTION FACTOR (EUROFUNG)"/>
    <property type="match status" value="1"/>
</dbReference>
<dbReference type="PROSITE" id="PS50048">
    <property type="entry name" value="ZN2_CY6_FUNGAL_2"/>
    <property type="match status" value="1"/>
</dbReference>
<evidence type="ECO:0000313" key="9">
    <source>
        <dbReference type="EMBL" id="KAH6889397.1"/>
    </source>
</evidence>
<dbReference type="GO" id="GO:0006351">
    <property type="term" value="P:DNA-templated transcription"/>
    <property type="evidence" value="ECO:0007669"/>
    <property type="project" value="InterPro"/>
</dbReference>
<organism evidence="9 10">
    <name type="scientific">Thelonectria olida</name>
    <dbReference type="NCBI Taxonomy" id="1576542"/>
    <lineage>
        <taxon>Eukaryota</taxon>
        <taxon>Fungi</taxon>
        <taxon>Dikarya</taxon>
        <taxon>Ascomycota</taxon>
        <taxon>Pezizomycotina</taxon>
        <taxon>Sordariomycetes</taxon>
        <taxon>Hypocreomycetidae</taxon>
        <taxon>Hypocreales</taxon>
        <taxon>Nectriaceae</taxon>
        <taxon>Thelonectria</taxon>
    </lineage>
</organism>
<dbReference type="InterPro" id="IPR001138">
    <property type="entry name" value="Zn2Cys6_DnaBD"/>
</dbReference>
<dbReference type="SUPFAM" id="SSF57701">
    <property type="entry name" value="Zn2/Cys6 DNA-binding domain"/>
    <property type="match status" value="1"/>
</dbReference>